<dbReference type="AlphaFoldDB" id="A0A1D8GBL6"/>
<evidence type="ECO:0000313" key="2">
    <source>
        <dbReference type="EMBL" id="AOT68298.1"/>
    </source>
</evidence>
<reference evidence="2 3" key="1">
    <citation type="submission" date="2016-09" db="EMBL/GenBank/DDBJ databases">
        <title>Genomic analysis reveals versatility of anaerobic energy metabolism of Geosporobacter ferrireducens IRF9 of phylum Firmicutes.</title>
        <authorList>
            <person name="Kim S.-J."/>
        </authorList>
    </citation>
    <scope>NUCLEOTIDE SEQUENCE [LARGE SCALE GENOMIC DNA]</scope>
    <source>
        <strain evidence="2 3">IRF9</strain>
    </source>
</reference>
<keyword evidence="3" id="KW-1185">Reference proteome</keyword>
<evidence type="ECO:0000259" key="1">
    <source>
        <dbReference type="Pfam" id="PF14279"/>
    </source>
</evidence>
<feature type="domain" description="HNH endonuclease 5" evidence="1">
    <location>
        <begin position="7"/>
        <end position="55"/>
    </location>
</feature>
<dbReference type="Proteomes" id="UP000095743">
    <property type="component" value="Chromosome"/>
</dbReference>
<proteinExistence type="predicted"/>
<dbReference type="KEGG" id="gfe:Gferi_01055"/>
<accession>A0A1D8GBL6</accession>
<name>A0A1D8GBL6_9FIRM</name>
<dbReference type="Pfam" id="PF14279">
    <property type="entry name" value="HNH_5"/>
    <property type="match status" value="1"/>
</dbReference>
<protein>
    <recommendedName>
        <fullName evidence="1">HNH endonuclease 5 domain-containing protein</fullName>
    </recommendedName>
</protein>
<gene>
    <name evidence="2" type="ORF">Gferi_01055</name>
</gene>
<organism evidence="2 3">
    <name type="scientific">Geosporobacter ferrireducens</name>
    <dbReference type="NCBI Taxonomy" id="1424294"/>
    <lineage>
        <taxon>Bacteria</taxon>
        <taxon>Bacillati</taxon>
        <taxon>Bacillota</taxon>
        <taxon>Clostridia</taxon>
        <taxon>Peptostreptococcales</taxon>
        <taxon>Thermotaleaceae</taxon>
        <taxon>Geosporobacter</taxon>
    </lineage>
</organism>
<evidence type="ECO:0000313" key="3">
    <source>
        <dbReference type="Proteomes" id="UP000095743"/>
    </source>
</evidence>
<dbReference type="RefSeq" id="WP_069973851.1">
    <property type="nucleotide sequence ID" value="NZ_CP017269.1"/>
</dbReference>
<sequence>MEGKCKCIICGEIKESTEEHIIPKSLGNNELKIFFVCKECNSGLGTHVDNYLVNHRLIQIIRQNLKLKGQSGQIPNPFKEGRDKEGNIIRVDNLFVPSVVPKVEQQGNRLRVFAPTYEQAVELVTKKLKRMGYTDEKIQECLNTIPSDLKSKSFQPEIEYDATIDFNRFFLAALKIAYEYGYYKLGETFYADETAQRIRKILYKATKGNFDEKYDKVMLLPPDFSELLKPAQNMYCHMLVLHKDIENRLLVHIILFLSSAFSFSVCISDDASKYKIHQDCITEIILINS</sequence>
<dbReference type="OrthoDB" id="346241at2"/>
<dbReference type="EMBL" id="CP017269">
    <property type="protein sequence ID" value="AOT68298.1"/>
    <property type="molecule type" value="Genomic_DNA"/>
</dbReference>
<dbReference type="InterPro" id="IPR029471">
    <property type="entry name" value="HNH_5"/>
</dbReference>